<evidence type="ECO:0000256" key="1">
    <source>
        <dbReference type="SAM" id="SignalP"/>
    </source>
</evidence>
<dbReference type="Proteomes" id="UP001140206">
    <property type="component" value="Chromosome 5"/>
</dbReference>
<dbReference type="PANTHER" id="PTHR34377:SF3">
    <property type="entry name" value="TETRATRICOPEPTIDE REPEAT (TPR)-LIKE SUPERFAMILY PROTEIN"/>
    <property type="match status" value="1"/>
</dbReference>
<evidence type="ECO:0000313" key="7">
    <source>
        <dbReference type="Proteomes" id="UP001140206"/>
    </source>
</evidence>
<dbReference type="Proteomes" id="UP001140206">
    <property type="component" value="Chromosome 4"/>
</dbReference>
<gene>
    <name evidence="2" type="ORF">LUZ62_013085</name>
    <name evidence="6" type="ORF">LUZ62_022088</name>
    <name evidence="5" type="ORF">LUZ62_049162</name>
    <name evidence="4" type="ORF">LUZ62_067412</name>
    <name evidence="3" type="ORF">LUZ62_083531</name>
</gene>
<evidence type="ECO:0000313" key="2">
    <source>
        <dbReference type="EMBL" id="KAJ4730837.1"/>
    </source>
</evidence>
<dbReference type="Proteomes" id="UP001140206">
    <property type="component" value="Chromosome 1"/>
</dbReference>
<dbReference type="EMBL" id="JAMFTS010000002">
    <property type="protein sequence ID" value="KAJ4797916.1"/>
    <property type="molecule type" value="Genomic_DNA"/>
</dbReference>
<reference evidence="4" key="1">
    <citation type="submission" date="2022-08" db="EMBL/GenBank/DDBJ databases">
        <authorList>
            <person name="Marques A."/>
        </authorList>
    </citation>
    <scope>NUCLEOTIDE SEQUENCE</scope>
    <source>
        <strain evidence="4">RhyPub2mFocal</strain>
        <tissue evidence="4">Leaves</tissue>
    </source>
</reference>
<name>A0AAV8CS72_9POAL</name>
<dbReference type="EMBL" id="JAMFTS010000005">
    <property type="protein sequence ID" value="KAJ4749126.1"/>
    <property type="molecule type" value="Genomic_DNA"/>
</dbReference>
<dbReference type="EMBL" id="JAMFTS010007858">
    <property type="protein sequence ID" value="KAJ4730837.1"/>
    <property type="molecule type" value="Genomic_DNA"/>
</dbReference>
<feature type="chain" id="PRO_5044716154" evidence="1">
    <location>
        <begin position="22"/>
        <end position="137"/>
    </location>
</feature>
<evidence type="ECO:0000313" key="5">
    <source>
        <dbReference type="EMBL" id="KAJ4797916.1"/>
    </source>
</evidence>
<dbReference type="Proteomes" id="UP001140206">
    <property type="component" value="Chromosome 2"/>
</dbReference>
<evidence type="ECO:0000313" key="3">
    <source>
        <dbReference type="EMBL" id="KAJ4749126.1"/>
    </source>
</evidence>
<comment type="caution">
    <text evidence="4">The sequence shown here is derived from an EMBL/GenBank/DDBJ whole genome shotgun (WGS) entry which is preliminary data.</text>
</comment>
<dbReference type="PANTHER" id="PTHR34377">
    <property type="entry name" value="TETRATRICOPEPTIDE REPEAT (TPR)-LIKE SUPERFAMILY PROTEIN"/>
    <property type="match status" value="1"/>
</dbReference>
<dbReference type="EMBL" id="JAMFTS010000001">
    <property type="protein sequence ID" value="KAJ4809522.1"/>
    <property type="molecule type" value="Genomic_DNA"/>
</dbReference>
<keyword evidence="7" id="KW-1185">Reference proteome</keyword>
<sequence>MEKIRPIIIAILLLFFSLSMSMTSGYMMVEAQTLCLSQFALATEACTTSYQVPGPAKVNATKSIDEIEPTDERHHHHHPINDDDPQDTPCCRRLMGIDNACMCQILARLPKFITKPKHTLTLSPIKGCDVSFECDGI</sequence>
<proteinExistence type="predicted"/>
<keyword evidence="1" id="KW-0732">Signal</keyword>
<dbReference type="AlphaFoldDB" id="A0AAV8CS72"/>
<accession>A0AAV8CS72</accession>
<organism evidence="4 7">
    <name type="scientific">Rhynchospora pubera</name>
    <dbReference type="NCBI Taxonomy" id="906938"/>
    <lineage>
        <taxon>Eukaryota</taxon>
        <taxon>Viridiplantae</taxon>
        <taxon>Streptophyta</taxon>
        <taxon>Embryophyta</taxon>
        <taxon>Tracheophyta</taxon>
        <taxon>Spermatophyta</taxon>
        <taxon>Magnoliopsida</taxon>
        <taxon>Liliopsida</taxon>
        <taxon>Poales</taxon>
        <taxon>Cyperaceae</taxon>
        <taxon>Cyperoideae</taxon>
        <taxon>Rhynchosporeae</taxon>
        <taxon>Rhynchospora</taxon>
    </lineage>
</organism>
<evidence type="ECO:0000313" key="4">
    <source>
        <dbReference type="EMBL" id="KAJ4757037.1"/>
    </source>
</evidence>
<dbReference type="EMBL" id="JAMFTS010000004">
    <property type="protein sequence ID" value="KAJ4757037.1"/>
    <property type="molecule type" value="Genomic_DNA"/>
</dbReference>
<evidence type="ECO:0000313" key="6">
    <source>
        <dbReference type="EMBL" id="KAJ4809522.1"/>
    </source>
</evidence>
<feature type="signal peptide" evidence="1">
    <location>
        <begin position="1"/>
        <end position="21"/>
    </location>
</feature>
<protein>
    <submittedName>
        <fullName evidence="4">Tetratricopeptide repeat (TPR)-like superfamily protein</fullName>
    </submittedName>
</protein>